<reference evidence="2 3" key="2">
    <citation type="submission" date="2017-10" db="EMBL/GenBank/DDBJ databases">
        <title>Extensive intraspecific genome diversity in a model arbuscular mycorrhizal fungus.</title>
        <authorList>
            <person name="Chen E.C.H."/>
            <person name="Morin E."/>
            <person name="Baudet D."/>
            <person name="Noel J."/>
            <person name="Ndikumana S."/>
            <person name="Charron P."/>
            <person name="St-Onge C."/>
            <person name="Giorgi J."/>
            <person name="Grigoriev I.V."/>
            <person name="Roux C."/>
            <person name="Martin F.M."/>
            <person name="Corradi N."/>
        </authorList>
    </citation>
    <scope>NUCLEOTIDE SEQUENCE [LARGE SCALE GENOMIC DNA]</scope>
    <source>
        <strain evidence="2 3">C2</strain>
    </source>
</reference>
<evidence type="ECO:0000259" key="1">
    <source>
        <dbReference type="Pfam" id="PF04937"/>
    </source>
</evidence>
<proteinExistence type="predicted"/>
<reference evidence="2 3" key="1">
    <citation type="submission" date="2016-04" db="EMBL/GenBank/DDBJ databases">
        <title>Genome analyses suggest a sexual origin of heterokaryosis in a supposedly ancient asexual fungus.</title>
        <authorList>
            <person name="Ropars J."/>
            <person name="Sedzielewska K."/>
            <person name="Noel J."/>
            <person name="Charron P."/>
            <person name="Farinelli L."/>
            <person name="Marton T."/>
            <person name="Kruger M."/>
            <person name="Pelin A."/>
            <person name="Brachmann A."/>
            <person name="Corradi N."/>
        </authorList>
    </citation>
    <scope>NUCLEOTIDE SEQUENCE [LARGE SCALE GENOMIC DNA]</scope>
    <source>
        <strain evidence="2 3">C2</strain>
    </source>
</reference>
<sequence>MVRQNNKSKGKAGRKQDEVWEYFEKKALKSPSHFLGECQSEIEDYYKIENYQKDYSSSHHTGEFLTSEIKTIIEKISAKKFSAIVTDNAANVRLARELVTQEYPKILNLRCIAHFINSITKSILDHSITTKILAACNTIAKFFKTSHICHNLLSEYAKNLEIEGGGLKCFIKTR</sequence>
<dbReference type="VEuPathDB" id="FungiDB:RhiirA1_356434"/>
<dbReference type="Pfam" id="PF04937">
    <property type="entry name" value="DUF659"/>
    <property type="match status" value="1"/>
</dbReference>
<evidence type="ECO:0000313" key="3">
    <source>
        <dbReference type="Proteomes" id="UP000233469"/>
    </source>
</evidence>
<protein>
    <recommendedName>
        <fullName evidence="1">DUF659 domain-containing protein</fullName>
    </recommendedName>
</protein>
<dbReference type="Proteomes" id="UP000233469">
    <property type="component" value="Unassembled WGS sequence"/>
</dbReference>
<dbReference type="SUPFAM" id="SSF53098">
    <property type="entry name" value="Ribonuclease H-like"/>
    <property type="match status" value="1"/>
</dbReference>
<dbReference type="InterPro" id="IPR007021">
    <property type="entry name" value="DUF659"/>
</dbReference>
<feature type="domain" description="DUF659" evidence="1">
    <location>
        <begin position="53"/>
        <end position="138"/>
    </location>
</feature>
<evidence type="ECO:0000313" key="2">
    <source>
        <dbReference type="EMBL" id="PKK71526.1"/>
    </source>
</evidence>
<dbReference type="InterPro" id="IPR012337">
    <property type="entry name" value="RNaseH-like_sf"/>
</dbReference>
<comment type="caution">
    <text evidence="2">The sequence shown here is derived from an EMBL/GenBank/DDBJ whole genome shotgun (WGS) entry which is preliminary data.</text>
</comment>
<name>A0A2N1NC97_9GLOM</name>
<organism evidence="2 3">
    <name type="scientific">Rhizophagus irregularis</name>
    <dbReference type="NCBI Taxonomy" id="588596"/>
    <lineage>
        <taxon>Eukaryota</taxon>
        <taxon>Fungi</taxon>
        <taxon>Fungi incertae sedis</taxon>
        <taxon>Mucoromycota</taxon>
        <taxon>Glomeromycotina</taxon>
        <taxon>Glomeromycetes</taxon>
        <taxon>Glomerales</taxon>
        <taxon>Glomeraceae</taxon>
        <taxon>Rhizophagus</taxon>
    </lineage>
</organism>
<dbReference type="EMBL" id="LLXL01000511">
    <property type="protein sequence ID" value="PKK71526.1"/>
    <property type="molecule type" value="Genomic_DNA"/>
</dbReference>
<accession>A0A2N1NC97</accession>
<gene>
    <name evidence="2" type="ORF">RhiirC2_865552</name>
</gene>
<dbReference type="AlphaFoldDB" id="A0A2N1NC97"/>